<dbReference type="InterPro" id="IPR006073">
    <property type="entry name" value="GTP-bd"/>
</dbReference>
<keyword evidence="1" id="KW-0472">Membrane</keyword>
<proteinExistence type="predicted"/>
<dbReference type="GO" id="GO:0005525">
    <property type="term" value="F:GTP binding"/>
    <property type="evidence" value="ECO:0007669"/>
    <property type="project" value="InterPro"/>
</dbReference>
<organism evidence="3 4">
    <name type="scientific">Candidatus Scalindua rubra</name>
    <dbReference type="NCBI Taxonomy" id="1872076"/>
    <lineage>
        <taxon>Bacteria</taxon>
        <taxon>Pseudomonadati</taxon>
        <taxon>Planctomycetota</taxon>
        <taxon>Candidatus Brocadiia</taxon>
        <taxon>Candidatus Brocadiales</taxon>
        <taxon>Candidatus Scalinduaceae</taxon>
        <taxon>Candidatus Scalindua</taxon>
    </lineage>
</organism>
<keyword evidence="1" id="KW-0812">Transmembrane</keyword>
<sequence>MFFLPLPIIYAIFTLIGFLLGWSTVKLIKAIAKTPRYVDKEYKDRLVISLYGAASSGKSSGGKALFGIDNGTIHPIPGTTKKVSVCTLPQGMSVADTPGLQDTNEELVKRAKNFIDNVDIFIYVINLNGGVTKKVKADLLLLKEVKRPLAVVLNKIDTIDSKKRDEFIGHQKSVVESIHPWKFFTVAFDPLPQISKKPINVVQVLDWVTSTVKEKGNELLKEKQNAEVI</sequence>
<evidence type="ECO:0000256" key="1">
    <source>
        <dbReference type="SAM" id="Phobius"/>
    </source>
</evidence>
<name>A0A1E3X8E8_9BACT</name>
<dbReference type="GO" id="GO:0030488">
    <property type="term" value="P:tRNA methylation"/>
    <property type="evidence" value="ECO:0007669"/>
    <property type="project" value="TreeGrafter"/>
</dbReference>
<protein>
    <submittedName>
        <fullName evidence="3">Putative GTPase protein</fullName>
    </submittedName>
</protein>
<evidence type="ECO:0000259" key="2">
    <source>
        <dbReference type="Pfam" id="PF01926"/>
    </source>
</evidence>
<dbReference type="EMBL" id="MAYW01000088">
    <property type="protein sequence ID" value="ODS31901.1"/>
    <property type="molecule type" value="Genomic_DNA"/>
</dbReference>
<evidence type="ECO:0000313" key="4">
    <source>
        <dbReference type="Proteomes" id="UP000094056"/>
    </source>
</evidence>
<dbReference type="AlphaFoldDB" id="A0A1E3X8E8"/>
<dbReference type="SUPFAM" id="SSF52540">
    <property type="entry name" value="P-loop containing nucleoside triphosphate hydrolases"/>
    <property type="match status" value="1"/>
</dbReference>
<dbReference type="PANTHER" id="PTHR42714">
    <property type="entry name" value="TRNA MODIFICATION GTPASE GTPBP3"/>
    <property type="match status" value="1"/>
</dbReference>
<dbReference type="InterPro" id="IPR027417">
    <property type="entry name" value="P-loop_NTPase"/>
</dbReference>
<dbReference type="Pfam" id="PF01926">
    <property type="entry name" value="MMR_HSR1"/>
    <property type="match status" value="1"/>
</dbReference>
<accession>A0A1E3X8E8</accession>
<feature type="transmembrane region" description="Helical" evidence="1">
    <location>
        <begin position="6"/>
        <end position="28"/>
    </location>
</feature>
<reference evidence="3 4" key="1">
    <citation type="submission" date="2016-07" db="EMBL/GenBank/DDBJ databases">
        <title>Draft genome of Scalindua rubra, obtained from a brine-seawater interface in the Red Sea, sheds light on salt adaptation in anammox bacteria.</title>
        <authorList>
            <person name="Speth D.R."/>
            <person name="Lagkouvardos I."/>
            <person name="Wang Y."/>
            <person name="Qian P.-Y."/>
            <person name="Dutilh B.E."/>
            <person name="Jetten M.S."/>
        </authorList>
    </citation>
    <scope>NUCLEOTIDE SEQUENCE [LARGE SCALE GENOMIC DNA]</scope>
    <source>
        <strain evidence="3">BSI-1</strain>
    </source>
</reference>
<dbReference type="GO" id="GO:0002098">
    <property type="term" value="P:tRNA wobble uridine modification"/>
    <property type="evidence" value="ECO:0007669"/>
    <property type="project" value="TreeGrafter"/>
</dbReference>
<dbReference type="Gene3D" id="3.40.50.300">
    <property type="entry name" value="P-loop containing nucleotide triphosphate hydrolases"/>
    <property type="match status" value="1"/>
</dbReference>
<dbReference type="Proteomes" id="UP000094056">
    <property type="component" value="Unassembled WGS sequence"/>
</dbReference>
<feature type="domain" description="G" evidence="2">
    <location>
        <begin position="48"/>
        <end position="155"/>
    </location>
</feature>
<comment type="caution">
    <text evidence="3">The sequence shown here is derived from an EMBL/GenBank/DDBJ whole genome shotgun (WGS) entry which is preliminary data.</text>
</comment>
<dbReference type="GO" id="GO:0005737">
    <property type="term" value="C:cytoplasm"/>
    <property type="evidence" value="ECO:0007669"/>
    <property type="project" value="TreeGrafter"/>
</dbReference>
<dbReference type="PANTHER" id="PTHR42714:SF2">
    <property type="entry name" value="TRNA MODIFICATION GTPASE GTPBP3, MITOCHONDRIAL"/>
    <property type="match status" value="1"/>
</dbReference>
<gene>
    <name evidence="3" type="ORF">SCARUB_02981</name>
</gene>
<evidence type="ECO:0000313" key="3">
    <source>
        <dbReference type="EMBL" id="ODS31901.1"/>
    </source>
</evidence>
<keyword evidence="1" id="KW-1133">Transmembrane helix</keyword>